<comment type="similarity">
    <text evidence="1">Belongs to the transferase hexapeptide repeat family.</text>
</comment>
<proteinExistence type="inferred from homology"/>
<keyword evidence="2" id="KW-0808">Transferase</keyword>
<protein>
    <recommendedName>
        <fullName evidence="6">N-acetyltransferase</fullName>
    </recommendedName>
</protein>
<keyword evidence="4" id="KW-0012">Acyltransferase</keyword>
<evidence type="ECO:0000256" key="2">
    <source>
        <dbReference type="ARBA" id="ARBA00022679"/>
    </source>
</evidence>
<dbReference type="CDD" id="cd03358">
    <property type="entry name" value="LbH_WxcM_N_like"/>
    <property type="match status" value="1"/>
</dbReference>
<dbReference type="PROSITE" id="PS00101">
    <property type="entry name" value="HEXAPEP_TRANSFERASES"/>
    <property type="match status" value="1"/>
</dbReference>
<name>A0A1S7LFX8_MAGMO</name>
<evidence type="ECO:0000313" key="5">
    <source>
        <dbReference type="EMBL" id="CRH05323.1"/>
    </source>
</evidence>
<reference evidence="5" key="1">
    <citation type="submission" date="2015-04" db="EMBL/GenBank/DDBJ databases">
        <authorList>
            <person name="Syromyatnikov M.Y."/>
            <person name="Popov V.N."/>
        </authorList>
    </citation>
    <scope>NUCLEOTIDE SEQUENCE</scope>
    <source>
        <strain evidence="5">MO-1</strain>
    </source>
</reference>
<evidence type="ECO:0000256" key="4">
    <source>
        <dbReference type="ARBA" id="ARBA00023315"/>
    </source>
</evidence>
<gene>
    <name evidence="5" type="ORF">MAGMO_1129</name>
</gene>
<sequence length="170" mass="17971">MAESTPISLEEGTIKLNNVTLGKGVAYYGFVNLYGCSVGDESRIGTFVEIQKNAHVGKRCKISSHTFICEGVNIGDDVFVGHGVMFTNDRLPRASSPDGTPLNDGDWTLEYTHVGDHTSIGSNVTIVPGITIGKNVLIGAGSVVTKDLPDNAIAVGNPAQVVRFQDPLPS</sequence>
<dbReference type="Gene3D" id="2.160.10.10">
    <property type="entry name" value="Hexapeptide repeat proteins"/>
    <property type="match status" value="1"/>
</dbReference>
<evidence type="ECO:0000256" key="3">
    <source>
        <dbReference type="ARBA" id="ARBA00022737"/>
    </source>
</evidence>
<keyword evidence="3" id="KW-0677">Repeat</keyword>
<accession>A0A1S7LFX8</accession>
<dbReference type="InterPro" id="IPR001451">
    <property type="entry name" value="Hexapep"/>
</dbReference>
<dbReference type="InterPro" id="IPR050179">
    <property type="entry name" value="Trans_hexapeptide_repeat"/>
</dbReference>
<dbReference type="Pfam" id="PF00132">
    <property type="entry name" value="Hexapep"/>
    <property type="match status" value="1"/>
</dbReference>
<dbReference type="AlphaFoldDB" id="A0A1S7LFX8"/>
<dbReference type="InterPro" id="IPR011004">
    <property type="entry name" value="Trimer_LpxA-like_sf"/>
</dbReference>
<dbReference type="Pfam" id="PF14602">
    <property type="entry name" value="Hexapep_2"/>
    <property type="match status" value="1"/>
</dbReference>
<organism evidence="5">
    <name type="scientific">Magnetococcus massalia (strain MO-1)</name>
    <dbReference type="NCBI Taxonomy" id="451514"/>
    <lineage>
        <taxon>Bacteria</taxon>
        <taxon>Pseudomonadati</taxon>
        <taxon>Pseudomonadota</taxon>
        <taxon>Magnetococcia</taxon>
        <taxon>Magnetococcales</taxon>
        <taxon>Magnetococcaceae</taxon>
        <taxon>Magnetococcus</taxon>
    </lineage>
</organism>
<dbReference type="PANTHER" id="PTHR43300">
    <property type="entry name" value="ACETYLTRANSFERASE"/>
    <property type="match status" value="1"/>
</dbReference>
<evidence type="ECO:0000256" key="1">
    <source>
        <dbReference type="ARBA" id="ARBA00007274"/>
    </source>
</evidence>
<dbReference type="InterPro" id="IPR018357">
    <property type="entry name" value="Hexapep_transf_CS"/>
</dbReference>
<dbReference type="SUPFAM" id="SSF51161">
    <property type="entry name" value="Trimeric LpxA-like enzymes"/>
    <property type="match status" value="1"/>
</dbReference>
<dbReference type="PANTHER" id="PTHR43300:SF4">
    <property type="entry name" value="ACYL-[ACYL-CARRIER-PROTEIN]--UDP-N-ACETYLGLUCOSAMINE O-ACYLTRANSFERASE"/>
    <property type="match status" value="1"/>
</dbReference>
<dbReference type="EMBL" id="LO017727">
    <property type="protein sequence ID" value="CRH05323.1"/>
    <property type="molecule type" value="Genomic_DNA"/>
</dbReference>
<dbReference type="GO" id="GO:0016746">
    <property type="term" value="F:acyltransferase activity"/>
    <property type="evidence" value="ECO:0007669"/>
    <property type="project" value="UniProtKB-KW"/>
</dbReference>
<evidence type="ECO:0008006" key="6">
    <source>
        <dbReference type="Google" id="ProtNLM"/>
    </source>
</evidence>